<name>A0A9N8YTT2_9GLOM</name>
<feature type="compositionally biased region" description="Basic and acidic residues" evidence="1">
    <location>
        <begin position="138"/>
        <end position="166"/>
    </location>
</feature>
<comment type="caution">
    <text evidence="2">The sequence shown here is derived from an EMBL/GenBank/DDBJ whole genome shotgun (WGS) entry which is preliminary data.</text>
</comment>
<dbReference type="AlphaFoldDB" id="A0A9N8YTT2"/>
<feature type="compositionally biased region" description="Polar residues" evidence="1">
    <location>
        <begin position="60"/>
        <end position="76"/>
    </location>
</feature>
<proteinExistence type="predicted"/>
<feature type="region of interest" description="Disordered" evidence="1">
    <location>
        <begin position="241"/>
        <end position="268"/>
    </location>
</feature>
<evidence type="ECO:0000313" key="2">
    <source>
        <dbReference type="EMBL" id="CAG8455373.1"/>
    </source>
</evidence>
<reference evidence="2" key="1">
    <citation type="submission" date="2021-06" db="EMBL/GenBank/DDBJ databases">
        <authorList>
            <person name="Kallberg Y."/>
            <person name="Tangrot J."/>
            <person name="Rosling A."/>
        </authorList>
    </citation>
    <scope>NUCLEOTIDE SEQUENCE</scope>
    <source>
        <strain evidence="2">MT106</strain>
    </source>
</reference>
<organism evidence="2 3">
    <name type="scientific">Ambispora gerdemannii</name>
    <dbReference type="NCBI Taxonomy" id="144530"/>
    <lineage>
        <taxon>Eukaryota</taxon>
        <taxon>Fungi</taxon>
        <taxon>Fungi incertae sedis</taxon>
        <taxon>Mucoromycota</taxon>
        <taxon>Glomeromycotina</taxon>
        <taxon>Glomeromycetes</taxon>
        <taxon>Archaeosporales</taxon>
        <taxon>Ambisporaceae</taxon>
        <taxon>Ambispora</taxon>
    </lineage>
</organism>
<dbReference type="EMBL" id="CAJVPL010000151">
    <property type="protein sequence ID" value="CAG8455373.1"/>
    <property type="molecule type" value="Genomic_DNA"/>
</dbReference>
<accession>A0A9N8YTT2</accession>
<protein>
    <submittedName>
        <fullName evidence="2">12947_t:CDS:1</fullName>
    </submittedName>
</protein>
<evidence type="ECO:0000256" key="1">
    <source>
        <dbReference type="SAM" id="MobiDB-lite"/>
    </source>
</evidence>
<keyword evidence="3" id="KW-1185">Reference proteome</keyword>
<feature type="region of interest" description="Disordered" evidence="1">
    <location>
        <begin position="48"/>
        <end position="115"/>
    </location>
</feature>
<sequence length="337" mass="39375">MKRFVSSQSSQQKEILNKLNLEELINQQINKRLSSYQFSHEEEQFFDSIEELGETKENKPNSSTSRYDNLFANLSQEEAERQRKKLEREAAQQEAEKKRQADEARAKALQEETESYLKTKLENIENRKKAAEQALANQKKENELEEQKKKDQIAKMEKENQEEQARLAKQSQLIEEEMQKKLAQIALEDEEERQLITKRANEEKAKIETEIKIEKMEEEARIMSADARATEELLRQEKAKQADLHSSMQAAHQTRMKKGTMDEAAQDNQQRALRSVLNYYVNDDEFQQSFQGGSYFENDGRYLPQVSEIFSRYPSIRVNISKFFTNSGKNKLLGSSP</sequence>
<evidence type="ECO:0000313" key="3">
    <source>
        <dbReference type="Proteomes" id="UP000789831"/>
    </source>
</evidence>
<feature type="compositionally biased region" description="Basic and acidic residues" evidence="1">
    <location>
        <begin position="78"/>
        <end position="115"/>
    </location>
</feature>
<dbReference type="Proteomes" id="UP000789831">
    <property type="component" value="Unassembled WGS sequence"/>
</dbReference>
<feature type="region of interest" description="Disordered" evidence="1">
    <location>
        <begin position="129"/>
        <end position="169"/>
    </location>
</feature>
<gene>
    <name evidence="2" type="ORF">AGERDE_LOCUS1965</name>
</gene>